<protein>
    <submittedName>
        <fullName evidence="3">GAF domain-containing protein</fullName>
    </submittedName>
</protein>
<comment type="caution">
    <text evidence="3">The sequence shown here is derived from an EMBL/GenBank/DDBJ whole genome shotgun (WGS) entry which is preliminary data.</text>
</comment>
<dbReference type="Gene3D" id="3.30.450.40">
    <property type="match status" value="1"/>
</dbReference>
<sequence length="157" mass="16884">MLSLPELNYADKTVFYEDLLLAARGLVHGERDLIANCANLSALVFQSLPEINWAGFYFLKEGELVVGPFQGKPACVRIAIGEGVCGTAVKEGRTLRVDDVDAFPGHIACDADSRSEIVVPVRMAGEIVGVLDIDAPVPARFGEEDRIGLEALVSVLE</sequence>
<dbReference type="PANTHER" id="PTHR21021">
    <property type="entry name" value="GAF/PUTATIVE CYTOSKELETAL PROTEIN"/>
    <property type="match status" value="1"/>
</dbReference>
<evidence type="ECO:0000256" key="1">
    <source>
        <dbReference type="ARBA" id="ARBA00038454"/>
    </source>
</evidence>
<dbReference type="InterPro" id="IPR051330">
    <property type="entry name" value="Phosphatase_reg/MetRdx"/>
</dbReference>
<reference evidence="3 4" key="1">
    <citation type="submission" date="2023-08" db="EMBL/GenBank/DDBJ databases">
        <title>Whole-genome sequencing of halo(alkali)philic microorganisms from hypersaline lakes.</title>
        <authorList>
            <person name="Sorokin D.Y."/>
            <person name="Abbas B."/>
            <person name="Merkel A.Y."/>
        </authorList>
    </citation>
    <scope>NUCLEOTIDE SEQUENCE [LARGE SCALE GENOMIC DNA]</scope>
    <source>
        <strain evidence="3 4">AB-CW4</strain>
    </source>
</reference>
<dbReference type="InterPro" id="IPR029016">
    <property type="entry name" value="GAF-like_dom_sf"/>
</dbReference>
<organism evidence="3 4">
    <name type="scientific">Natronospira bacteriovora</name>
    <dbReference type="NCBI Taxonomy" id="3069753"/>
    <lineage>
        <taxon>Bacteria</taxon>
        <taxon>Pseudomonadati</taxon>
        <taxon>Pseudomonadota</taxon>
        <taxon>Gammaproteobacteria</taxon>
        <taxon>Natronospirales</taxon>
        <taxon>Natronospiraceae</taxon>
        <taxon>Natronospira</taxon>
    </lineage>
</organism>
<dbReference type="EMBL" id="JAVDDT010000002">
    <property type="protein sequence ID" value="MDQ2068913.1"/>
    <property type="molecule type" value="Genomic_DNA"/>
</dbReference>
<evidence type="ECO:0000313" key="4">
    <source>
        <dbReference type="Proteomes" id="UP001239019"/>
    </source>
</evidence>
<dbReference type="InterPro" id="IPR003018">
    <property type="entry name" value="GAF"/>
</dbReference>
<dbReference type="Proteomes" id="UP001239019">
    <property type="component" value="Unassembled WGS sequence"/>
</dbReference>
<proteinExistence type="inferred from homology"/>
<dbReference type="RefSeq" id="WP_306727410.1">
    <property type="nucleotide sequence ID" value="NZ_JAVDDT010000002.1"/>
</dbReference>
<name>A0ABU0W4G5_9GAMM</name>
<evidence type="ECO:0000313" key="3">
    <source>
        <dbReference type="EMBL" id="MDQ2068913.1"/>
    </source>
</evidence>
<dbReference type="PROSITE" id="PS01320">
    <property type="entry name" value="UPF0067"/>
    <property type="match status" value="1"/>
</dbReference>
<dbReference type="InterPro" id="IPR000614">
    <property type="entry name" value="FRMsr_CS"/>
</dbReference>
<accession>A0ABU0W4G5</accession>
<gene>
    <name evidence="3" type="ORF">RBH19_03370</name>
</gene>
<dbReference type="SUPFAM" id="SSF55781">
    <property type="entry name" value="GAF domain-like"/>
    <property type="match status" value="1"/>
</dbReference>
<feature type="domain" description="GAF" evidence="2">
    <location>
        <begin position="44"/>
        <end position="154"/>
    </location>
</feature>
<comment type="similarity">
    <text evidence="1">Belongs to the free Met sulfoxide reductase family.</text>
</comment>
<dbReference type="PANTHER" id="PTHR21021:SF15">
    <property type="entry name" value="FREE METHIONINE-R-SULFOXIDE REDUCTASE"/>
    <property type="match status" value="1"/>
</dbReference>
<evidence type="ECO:0000259" key="2">
    <source>
        <dbReference type="Pfam" id="PF13185"/>
    </source>
</evidence>
<keyword evidence="4" id="KW-1185">Reference proteome</keyword>
<dbReference type="Pfam" id="PF13185">
    <property type="entry name" value="GAF_2"/>
    <property type="match status" value="1"/>
</dbReference>